<gene>
    <name evidence="2" type="ORF">M998_1193</name>
</gene>
<evidence type="ECO:0000313" key="2">
    <source>
        <dbReference type="EMBL" id="OAT53200.1"/>
    </source>
</evidence>
<dbReference type="PANTHER" id="PTHR30087">
    <property type="entry name" value="INNER MEMBRANE PROTEIN"/>
    <property type="match status" value="1"/>
</dbReference>
<proteinExistence type="predicted"/>
<reference evidence="2 3" key="1">
    <citation type="submission" date="2016-04" db="EMBL/GenBank/DDBJ databases">
        <title>ATOL: Assembling a taxonomically balanced genome-scale reconstruction of the evolutionary history of the Enterobacteriaceae.</title>
        <authorList>
            <person name="Plunkett G.III."/>
            <person name="Neeno-Eckwall E.C."/>
            <person name="Glasner J.D."/>
            <person name="Perna N.T."/>
        </authorList>
    </citation>
    <scope>NUCLEOTIDE SEQUENCE [LARGE SCALE GENOMIC DNA]</scope>
    <source>
        <strain evidence="2 3">ATCC 35613</strain>
    </source>
</reference>
<comment type="caution">
    <text evidence="2">The sequence shown here is derived from an EMBL/GenBank/DDBJ whole genome shotgun (WGS) entry which is preliminary data.</text>
</comment>
<evidence type="ECO:0000313" key="3">
    <source>
        <dbReference type="Proteomes" id="UP000078224"/>
    </source>
</evidence>
<dbReference type="AlphaFoldDB" id="A0A1B7JZ88"/>
<dbReference type="PANTHER" id="PTHR30087:SF1">
    <property type="entry name" value="HYPOTHETICAL CYTOSOLIC PROTEIN"/>
    <property type="match status" value="1"/>
</dbReference>
<dbReference type="InterPro" id="IPR013560">
    <property type="entry name" value="DUF1722"/>
</dbReference>
<dbReference type="PATRIC" id="fig|1354272.4.peg.1210"/>
<feature type="domain" description="DUF1722" evidence="1">
    <location>
        <begin position="112"/>
        <end position="229"/>
    </location>
</feature>
<protein>
    <recommendedName>
        <fullName evidence="1">DUF1722 domain-containing protein</fullName>
    </recommendedName>
</protein>
<organism evidence="2 3">
    <name type="scientific">Providencia heimbachae ATCC 35613</name>
    <dbReference type="NCBI Taxonomy" id="1354272"/>
    <lineage>
        <taxon>Bacteria</taxon>
        <taxon>Pseudomonadati</taxon>
        <taxon>Pseudomonadota</taxon>
        <taxon>Gammaproteobacteria</taxon>
        <taxon>Enterobacterales</taxon>
        <taxon>Morganellaceae</taxon>
        <taxon>Providencia</taxon>
    </lineage>
</organism>
<accession>A0A1B7JZ88</accession>
<dbReference type="Pfam" id="PF08349">
    <property type="entry name" value="DUF1722"/>
    <property type="match status" value="1"/>
</dbReference>
<sequence length="240" mass="28097">MQLMKPKIFIFDEITYPSSEIQQLTNSIAECFSPEKFKPTDYESVGLIYPNNQAQKVLAFFPASLPMIADVEWHDLQKLDHFFTQLYLLQRIEKLAQQLTHHEIILFHSRHKYLIMAYSPIGYQLTGKLVAELKKGDDLKLLFSQYKAHLMEIFGCMPSKNIQVNALSHMQGYFKRKASPDEKKHLLGLINDYREGSLPISQPLAMMQQLLTLYPDNYLSGQYYFEPYPNCEKLRKLPYF</sequence>
<keyword evidence="3" id="KW-1185">Reference proteome</keyword>
<dbReference type="OrthoDB" id="495783at2"/>
<evidence type="ECO:0000259" key="1">
    <source>
        <dbReference type="Pfam" id="PF08349"/>
    </source>
</evidence>
<dbReference type="Proteomes" id="UP000078224">
    <property type="component" value="Unassembled WGS sequence"/>
</dbReference>
<dbReference type="EMBL" id="LXEW01000017">
    <property type="protein sequence ID" value="OAT53200.1"/>
    <property type="molecule type" value="Genomic_DNA"/>
</dbReference>
<name>A0A1B7JZ88_9GAMM</name>